<comment type="caution">
    <text evidence="2">The sequence shown here is derived from an EMBL/GenBank/DDBJ whole genome shotgun (WGS) entry which is preliminary data.</text>
</comment>
<dbReference type="PROSITE" id="PS50022">
    <property type="entry name" value="FA58C_3"/>
    <property type="match status" value="1"/>
</dbReference>
<dbReference type="EMBL" id="QGDH01000021">
    <property type="protein sequence ID" value="RAR14505.1"/>
    <property type="molecule type" value="Genomic_DNA"/>
</dbReference>
<dbReference type="InterPro" id="IPR000421">
    <property type="entry name" value="FA58C"/>
</dbReference>
<evidence type="ECO:0000313" key="2">
    <source>
        <dbReference type="EMBL" id="RAR14505.1"/>
    </source>
</evidence>
<dbReference type="Gene3D" id="2.60.120.260">
    <property type="entry name" value="Galactose-binding domain-like"/>
    <property type="match status" value="1"/>
</dbReference>
<sequence length="678" mass="76295">MKFSTSLALSSIVHQGYSILDADEISSKYYGNDASWYRNRIPLFESSDQDITDTYYYRWSIFRAHQRDIGTYGFISTEFLDDVSWQTKPWASLNDATGFHLLEGRWCRDRRFKEDYATFIYSDDSNRRQFSESMAASVWQGYLVDGSEEDAVKRLDAMQTVYEAWQDSFDTSKGLYYVEPIRDATEYTISSIDASGGYDGFFGGNSFRPTINSYQYANAKAIASIAAMKGGMESTIETYNERATALKQRVQDALWNSTFEHFIDRFQVNNTNVTYWDFIRGRELAGIVPWTHDLPDDTTEYAQAWSHVLNSSELAGEAGLRTVEPSYEYYMRQYRYEGPNPECQWNGPVWPFQFTQVLTGLANFLDHYRTGAETGIIDTADYTAMLKQYAQLHRNPETGVLDLEEDYYPDTGLPIVGLKRSHHYFHSGFNDLVLSGLVGIRPSAADILEVNPLADASISYFRAERIVYHGRDIAVQWDADGSRYGGSPGLQIEVDGQVVASQSTLGRIKVDLERKPAPKPMTMRIAKSIQLSSTTPFPRGTVSTADDTAEATYPAIDGRVWFYPEPDAKNGWDSPVGNGTGEVWFEIDFGAEVASSSAELAFFADEEQGYAAPTAYRIQVPGDAEGAAWSDVPEATYQSVVANGITDVSWTEVRSQKVRLVFTPTAGAKVRLVEFKVF</sequence>
<protein>
    <submittedName>
        <fullName evidence="2">Six-hairpin glycosidase</fullName>
    </submittedName>
</protein>
<keyword evidence="3" id="KW-1185">Reference proteome</keyword>
<dbReference type="GO" id="GO:0005975">
    <property type="term" value="P:carbohydrate metabolic process"/>
    <property type="evidence" value="ECO:0007669"/>
    <property type="project" value="InterPro"/>
</dbReference>
<reference evidence="3" key="1">
    <citation type="submission" date="2018-05" db="EMBL/GenBank/DDBJ databases">
        <title>Draft genome sequence of Stemphylium lycopersici strain CIDEFI 213.</title>
        <authorList>
            <person name="Medina R."/>
            <person name="Franco M.E.E."/>
            <person name="Lucentini C.G."/>
            <person name="Saparrat M.C.N."/>
            <person name="Balatti P.A."/>
        </authorList>
    </citation>
    <scope>NUCLEOTIDE SEQUENCE [LARGE SCALE GENOMIC DNA]</scope>
    <source>
        <strain evidence="3">CIDEFI 213</strain>
    </source>
</reference>
<dbReference type="InterPro" id="IPR008928">
    <property type="entry name" value="6-hairpin_glycosidase_sf"/>
</dbReference>
<feature type="domain" description="F5/8 type C" evidence="1">
    <location>
        <begin position="524"/>
        <end position="678"/>
    </location>
</feature>
<keyword evidence="2" id="KW-0378">Hydrolase</keyword>
<name>A0A364NB19_STELY</name>
<evidence type="ECO:0000313" key="3">
    <source>
        <dbReference type="Proteomes" id="UP000249619"/>
    </source>
</evidence>
<proteinExistence type="predicted"/>
<dbReference type="InterPro" id="IPR012341">
    <property type="entry name" value="6hp_glycosidase-like_sf"/>
</dbReference>
<dbReference type="STRING" id="183478.A0A364NB19"/>
<dbReference type="Proteomes" id="UP000249619">
    <property type="component" value="Unassembled WGS sequence"/>
</dbReference>
<dbReference type="InterPro" id="IPR054491">
    <property type="entry name" value="MGH1-like_GH"/>
</dbReference>
<dbReference type="AlphaFoldDB" id="A0A364NB19"/>
<dbReference type="Gene3D" id="1.50.10.10">
    <property type="match status" value="1"/>
</dbReference>
<keyword evidence="2" id="KW-0326">Glycosidase</keyword>
<dbReference type="SUPFAM" id="SSF48208">
    <property type="entry name" value="Six-hairpin glycosidases"/>
    <property type="match status" value="1"/>
</dbReference>
<dbReference type="Pfam" id="PF22422">
    <property type="entry name" value="MGH1-like_GH"/>
    <property type="match status" value="1"/>
</dbReference>
<organism evidence="2 3">
    <name type="scientific">Stemphylium lycopersici</name>
    <name type="common">Tomato gray leaf spot disease fungus</name>
    <name type="synonym">Thyrospora lycopersici</name>
    <dbReference type="NCBI Taxonomy" id="183478"/>
    <lineage>
        <taxon>Eukaryota</taxon>
        <taxon>Fungi</taxon>
        <taxon>Dikarya</taxon>
        <taxon>Ascomycota</taxon>
        <taxon>Pezizomycotina</taxon>
        <taxon>Dothideomycetes</taxon>
        <taxon>Pleosporomycetidae</taxon>
        <taxon>Pleosporales</taxon>
        <taxon>Pleosporineae</taxon>
        <taxon>Pleosporaceae</taxon>
        <taxon>Stemphylium</taxon>
    </lineage>
</organism>
<dbReference type="GO" id="GO:0016798">
    <property type="term" value="F:hydrolase activity, acting on glycosyl bonds"/>
    <property type="evidence" value="ECO:0007669"/>
    <property type="project" value="UniProtKB-KW"/>
</dbReference>
<gene>
    <name evidence="2" type="ORF">DDE83_002077</name>
</gene>
<accession>A0A364NB19</accession>
<evidence type="ECO:0000259" key="1">
    <source>
        <dbReference type="PROSITE" id="PS50022"/>
    </source>
</evidence>